<dbReference type="EMBL" id="JANPWZ010000671">
    <property type="protein sequence ID" value="KAJ3573595.1"/>
    <property type="molecule type" value="Genomic_DNA"/>
</dbReference>
<evidence type="ECO:0000313" key="2">
    <source>
        <dbReference type="Proteomes" id="UP001148614"/>
    </source>
</evidence>
<proteinExistence type="predicted"/>
<name>A0A9W8NF54_9PEZI</name>
<evidence type="ECO:0000313" key="1">
    <source>
        <dbReference type="EMBL" id="KAJ3573595.1"/>
    </source>
</evidence>
<dbReference type="VEuPathDB" id="FungiDB:F4678DRAFT_151494"/>
<dbReference type="Proteomes" id="UP001148614">
    <property type="component" value="Unassembled WGS sequence"/>
</dbReference>
<comment type="caution">
    <text evidence="1">The sequence shown here is derived from an EMBL/GenBank/DDBJ whole genome shotgun (WGS) entry which is preliminary data.</text>
</comment>
<sequence>MLLLILRSLSEEKYWQSIQPWTGEPEVDDIEPYILRFQATADWAAQAKIIDTAHIGGDKTKTTDVSIVGTHARRYQIKKPEKFLRQQVLTQPEVKKWIVDRLSITFYARWKHHQKTGEPWKAPSIWLVTGVHLISNAAVHSGWNFGLNVHGGASVDPGTLAAGTPTGKSAEVQSSMSKNVQMENLYGQSGERVWCAQFMELAVDFTNGPRRNEPQGWFTRPFHTKEIEVLQLRQVEDLGVSGVRRRTTAMLTRKESQPRQPSSSIDWKKHQAMIVGLQTTGELDTHELAAVTNDDTAATVIDQPDNDEPLSAMVVADLPYNQGLSARDWETFEDYLAYLEYQD</sequence>
<keyword evidence="2" id="KW-1185">Reference proteome</keyword>
<reference evidence="1" key="1">
    <citation type="submission" date="2022-07" db="EMBL/GenBank/DDBJ databases">
        <title>Genome Sequence of Xylaria arbuscula.</title>
        <authorList>
            <person name="Buettner E."/>
        </authorList>
    </citation>
    <scope>NUCLEOTIDE SEQUENCE</scope>
    <source>
        <strain evidence="1">VT107</strain>
    </source>
</reference>
<protein>
    <submittedName>
        <fullName evidence="1">Uncharacterized protein</fullName>
    </submittedName>
</protein>
<organism evidence="1 2">
    <name type="scientific">Xylaria arbuscula</name>
    <dbReference type="NCBI Taxonomy" id="114810"/>
    <lineage>
        <taxon>Eukaryota</taxon>
        <taxon>Fungi</taxon>
        <taxon>Dikarya</taxon>
        <taxon>Ascomycota</taxon>
        <taxon>Pezizomycotina</taxon>
        <taxon>Sordariomycetes</taxon>
        <taxon>Xylariomycetidae</taxon>
        <taxon>Xylariales</taxon>
        <taxon>Xylariaceae</taxon>
        <taxon>Xylaria</taxon>
    </lineage>
</organism>
<accession>A0A9W8NF54</accession>
<gene>
    <name evidence="1" type="ORF">NPX13_g4641</name>
</gene>
<dbReference type="AlphaFoldDB" id="A0A9W8NF54"/>